<evidence type="ECO:0000313" key="3">
    <source>
        <dbReference type="EMBL" id="VDM32182.1"/>
    </source>
</evidence>
<reference evidence="3 4" key="1">
    <citation type="submission" date="2018-11" db="EMBL/GenBank/DDBJ databases">
        <authorList>
            <consortium name="Pathogen Informatics"/>
        </authorList>
    </citation>
    <scope>NUCLEOTIDE SEQUENCE [LARGE SCALE GENOMIC DNA]</scope>
</reference>
<evidence type="ECO:0000259" key="2">
    <source>
        <dbReference type="Pfam" id="PF07699"/>
    </source>
</evidence>
<organism evidence="3 4">
    <name type="scientific">Hydatigena taeniaeformis</name>
    <name type="common">Feline tapeworm</name>
    <name type="synonym">Taenia taeniaeformis</name>
    <dbReference type="NCBI Taxonomy" id="6205"/>
    <lineage>
        <taxon>Eukaryota</taxon>
        <taxon>Metazoa</taxon>
        <taxon>Spiralia</taxon>
        <taxon>Lophotrochozoa</taxon>
        <taxon>Platyhelminthes</taxon>
        <taxon>Cestoda</taxon>
        <taxon>Eucestoda</taxon>
        <taxon>Cyclophyllidea</taxon>
        <taxon>Taeniidae</taxon>
        <taxon>Hydatigera</taxon>
    </lineage>
</organism>
<name>A0A3P7HCN6_HYDTA</name>
<dbReference type="SMART" id="SM01411">
    <property type="entry name" value="Ephrin_rec_like"/>
    <property type="match status" value="1"/>
</dbReference>
<gene>
    <name evidence="3" type="ORF">TTAC_LOCUS7736</name>
</gene>
<dbReference type="OrthoDB" id="68056at2759"/>
<keyword evidence="1" id="KW-0472">Membrane</keyword>
<dbReference type="CDD" id="cd00185">
    <property type="entry name" value="TNFRSF"/>
    <property type="match status" value="1"/>
</dbReference>
<dbReference type="Gene3D" id="2.10.50.10">
    <property type="entry name" value="Tumor Necrosis Factor Receptor, subunit A, domain 2"/>
    <property type="match status" value="1"/>
</dbReference>
<sequence>MAWWVGASWWQARHNGRLLYGHFKGFLRTVANNAPAMIFICVLQEPPKLGTRRGASFYEMHEIHIPRVEVNAPRDKVCQVELTFETTGLDPFPPGAKSKSIYYILFLILVSAQGDIHGFIRLIRFLGCSHVFGQSDEVIEACYRRINGRVHLPELYTNNSGIFILGTPNLHLISHLCILFKSSPIQTATGEELLQLPYLQESLLSETRLLCAKHQCEVKIVRSALRGDTHSTVLAENGSILATDRNYESNEEVEPWRVSMEDTVEHPFLHMLQWMPTLRFEFTHPSMSCRRLENLFNVVSSRDGEKNLPYPRMWRRNTDLFYLSSLLSTSFWRFVDKFSFAWHRVHISKWARILRSKHHTINIIIRSVLLSHCVTFLSHCRKQDRPHQVYYAPVFCVKSTPEASRVQGRLPLGTFIYPFQGLTVMWSVHWRKTVMQMEAAPQLRIRSIQVIINSAKSSSVCMLFDCGDTNCTLSINVELNTVLTHSVYILPKQVFLNETSSSFALILDGPEFSLNTGTSDRRVQLFRDGHLLILGTYPLPQLQPSATNFFQATEFLVLAGAFAQPRSRMFELIVRGMVSTFNDHYDFHRFGDWKFFYAADFRLCQTVCAEANKVAPHVGSNPSQFVCIIENEPVPCDPRLSIPKTLNANIQLTNGPGKEVILSSRCPYSTFILLYAQIWNIYDSESKSLLQDDWANSLPIQSCYKRDTADTILTSDDVVNQHVSSKRPTFKNDHFVFPEKWFNRVNLQNYGDLLCQEDSLLFLMSPTCRVKIDEQNTGVDLVQLHVYPVFQGCREFKLESPDVKVAPFAAAASHSRACSPGYFMSKIPPHKCEPCPKDTFSDPDTASDECLPCPDVRNTTGLLPARSSIHCTNHLLDQERERLAYKAIDLVPEAVPRSTKIGKILDHEGEYAPISEKEVLRHLAPDPLLLIQQETAEGLFKEITQLTFSIEELFTMILIALALALMVAITTFIIGTASRRTAYASRRQTIIRRLLNWMYRHLRVLHHNVGPLA</sequence>
<evidence type="ECO:0000313" key="4">
    <source>
        <dbReference type="Proteomes" id="UP000274429"/>
    </source>
</evidence>
<keyword evidence="1" id="KW-1133">Transmembrane helix</keyword>
<evidence type="ECO:0000256" key="1">
    <source>
        <dbReference type="SAM" id="Phobius"/>
    </source>
</evidence>
<dbReference type="Pfam" id="PF07699">
    <property type="entry name" value="Ephrin_rec_like"/>
    <property type="match status" value="1"/>
</dbReference>
<dbReference type="Proteomes" id="UP000274429">
    <property type="component" value="Unassembled WGS sequence"/>
</dbReference>
<accession>A0A3P7HCN6</accession>
<feature type="domain" description="Tyrosine-protein kinase ephrin type A/B receptor-like" evidence="2">
    <location>
        <begin position="829"/>
        <end position="871"/>
    </location>
</feature>
<keyword evidence="4" id="KW-1185">Reference proteome</keyword>
<proteinExistence type="predicted"/>
<keyword evidence="1" id="KW-0812">Transmembrane</keyword>
<dbReference type="SUPFAM" id="SSF57586">
    <property type="entry name" value="TNF receptor-like"/>
    <property type="match status" value="1"/>
</dbReference>
<dbReference type="EMBL" id="UYWX01020399">
    <property type="protein sequence ID" value="VDM32182.1"/>
    <property type="molecule type" value="Genomic_DNA"/>
</dbReference>
<feature type="transmembrane region" description="Helical" evidence="1">
    <location>
        <begin position="953"/>
        <end position="977"/>
    </location>
</feature>
<protein>
    <recommendedName>
        <fullName evidence="2">Tyrosine-protein kinase ephrin type A/B receptor-like domain-containing protein</fullName>
    </recommendedName>
</protein>
<dbReference type="InterPro" id="IPR011641">
    <property type="entry name" value="Tyr-kin_ephrin_A/B_rcpt-like"/>
</dbReference>
<dbReference type="AlphaFoldDB" id="A0A3P7HCN6"/>